<accession>X7Z9Q9</accession>
<evidence type="ECO:0000259" key="3">
    <source>
        <dbReference type="Pfam" id="PF00171"/>
    </source>
</evidence>
<protein>
    <submittedName>
        <fullName evidence="4">Aldehyde dehydrogenase family protein</fullName>
    </submittedName>
</protein>
<evidence type="ECO:0000313" key="4">
    <source>
        <dbReference type="EMBL" id="EUA16242.1"/>
    </source>
</evidence>
<gene>
    <name evidence="4" type="ORF">I553_1217</name>
</gene>
<dbReference type="PANTHER" id="PTHR42804:SF1">
    <property type="entry name" value="ALDEHYDE DEHYDROGENASE-RELATED"/>
    <property type="match status" value="1"/>
</dbReference>
<organism evidence="4">
    <name type="scientific">Mycobacterium xenopi 4042</name>
    <dbReference type="NCBI Taxonomy" id="1299334"/>
    <lineage>
        <taxon>Bacteria</taxon>
        <taxon>Bacillati</taxon>
        <taxon>Actinomycetota</taxon>
        <taxon>Actinomycetes</taxon>
        <taxon>Mycobacteriales</taxon>
        <taxon>Mycobacteriaceae</taxon>
        <taxon>Mycobacterium</taxon>
    </lineage>
</organism>
<dbReference type="Pfam" id="PF00171">
    <property type="entry name" value="Aldedh"/>
    <property type="match status" value="1"/>
</dbReference>
<dbReference type="InterPro" id="IPR016162">
    <property type="entry name" value="Ald_DH_N"/>
</dbReference>
<dbReference type="Gene3D" id="3.40.605.10">
    <property type="entry name" value="Aldehyde Dehydrogenase, Chain A, domain 1"/>
    <property type="match status" value="1"/>
</dbReference>
<evidence type="ECO:0000256" key="2">
    <source>
        <dbReference type="ARBA" id="ARBA00023002"/>
    </source>
</evidence>
<dbReference type="GO" id="GO:0016620">
    <property type="term" value="F:oxidoreductase activity, acting on the aldehyde or oxo group of donors, NAD or NADP as acceptor"/>
    <property type="evidence" value="ECO:0007669"/>
    <property type="project" value="InterPro"/>
</dbReference>
<feature type="domain" description="Aldehyde dehydrogenase" evidence="3">
    <location>
        <begin position="5"/>
        <end position="55"/>
    </location>
</feature>
<dbReference type="PANTHER" id="PTHR42804">
    <property type="entry name" value="ALDEHYDE DEHYDROGENASE"/>
    <property type="match status" value="1"/>
</dbReference>
<reference evidence="4" key="1">
    <citation type="submission" date="2014-01" db="EMBL/GenBank/DDBJ databases">
        <authorList>
            <person name="Brown-Elliot B."/>
            <person name="Wallace R."/>
            <person name="Lenaerts A."/>
            <person name="Ordway D."/>
            <person name="DeGroote M.A."/>
            <person name="Parker T."/>
            <person name="Sizemore C."/>
            <person name="Tallon L.J."/>
            <person name="Sadzewicz L.K."/>
            <person name="Sengamalay N."/>
            <person name="Fraser C.M."/>
            <person name="Hine E."/>
            <person name="Shefchek K.A."/>
            <person name="Das S.P."/>
            <person name="Tettelin H."/>
        </authorList>
    </citation>
    <scope>NUCLEOTIDE SEQUENCE [LARGE SCALE GENOMIC DNA]</scope>
    <source>
        <strain evidence="4">4042</strain>
    </source>
</reference>
<comment type="caution">
    <text evidence="4">The sequence shown here is derived from an EMBL/GenBank/DDBJ whole genome shotgun (WGS) entry which is preliminary data.</text>
</comment>
<dbReference type="InterPro" id="IPR016161">
    <property type="entry name" value="Ald_DH/histidinol_DH"/>
</dbReference>
<dbReference type="EMBL" id="JAOB01000080">
    <property type="protein sequence ID" value="EUA16242.1"/>
    <property type="molecule type" value="Genomic_DNA"/>
</dbReference>
<name>X7Z9Q9_MYCXE</name>
<comment type="similarity">
    <text evidence="1">Belongs to the aldehyde dehydrogenase family.</text>
</comment>
<dbReference type="Gene3D" id="3.40.309.10">
    <property type="entry name" value="Aldehyde Dehydrogenase, Chain A, domain 2"/>
    <property type="match status" value="1"/>
</dbReference>
<evidence type="ECO:0000256" key="1">
    <source>
        <dbReference type="ARBA" id="ARBA00009986"/>
    </source>
</evidence>
<proteinExistence type="inferred from homology"/>
<dbReference type="AlphaFoldDB" id="X7Z9Q9"/>
<sequence length="65" mass="7111">MPKGIEISQKIRTGTYGINWYAFDPGSPFGGYKNSGIGRENGPEGVEHFCQLKSVLLPMGYTIDS</sequence>
<dbReference type="InterPro" id="IPR015590">
    <property type="entry name" value="Aldehyde_DH_dom"/>
</dbReference>
<dbReference type="SUPFAM" id="SSF53720">
    <property type="entry name" value="ALDH-like"/>
    <property type="match status" value="1"/>
</dbReference>
<dbReference type="PATRIC" id="fig|1299334.3.peg.8475"/>
<dbReference type="InterPro" id="IPR016163">
    <property type="entry name" value="Ald_DH_C"/>
</dbReference>
<keyword evidence="2" id="KW-0560">Oxidoreductase</keyword>